<dbReference type="PANTHER" id="PTHR33055:SF3">
    <property type="entry name" value="PUTATIVE TRANSPOSASE FOR IS117-RELATED"/>
    <property type="match status" value="1"/>
</dbReference>
<feature type="domain" description="Transposase IS116/IS110/IS902 C-terminal" evidence="2">
    <location>
        <begin position="193"/>
        <end position="277"/>
    </location>
</feature>
<evidence type="ECO:0000259" key="1">
    <source>
        <dbReference type="Pfam" id="PF01548"/>
    </source>
</evidence>
<feature type="domain" description="Transposase IS110-like N-terminal" evidence="1">
    <location>
        <begin position="2"/>
        <end position="79"/>
    </location>
</feature>
<dbReference type="Pfam" id="PF01548">
    <property type="entry name" value="DEDD_Tnp_IS110"/>
    <property type="match status" value="1"/>
</dbReference>
<sequence>MAVARYRERYSASGKKSDHADAVVLANILRTDLHVHRPLPADTELARSIAVLARACQDATWRRTRAGNELRSLLREYYPAMLEAAANRSGNLATPLTRALLELAPTPAAALTISKACIASVLRRAGRSRNIERVADELYAILRRPQLRQDPLVEHSMGVQALRLLATLATECASIDHLSAAVEATFLQHPDYEIITSFPGIAAQAGARLLAEIGDDRSRFADARSLKAFAGAAPVTRASGRSLVVSQRRIKNDRLAAVGFTWGLSALNLSPGARAHYDRRRTAGDGHAAAFRHLFNRFLGCLYHCLRKRVHYRETTAFPSPTKTAATAA</sequence>
<reference evidence="3 4" key="1">
    <citation type="journal article" date="2019" name="Int. J. Syst. Evol. Microbiol.">
        <title>The Global Catalogue of Microorganisms (GCM) 10K type strain sequencing project: providing services to taxonomists for standard genome sequencing and annotation.</title>
        <authorList>
            <consortium name="The Broad Institute Genomics Platform"/>
            <consortium name="The Broad Institute Genome Sequencing Center for Infectious Disease"/>
            <person name="Wu L."/>
            <person name="Ma J."/>
        </authorList>
    </citation>
    <scope>NUCLEOTIDE SEQUENCE [LARGE SCALE GENOMIC DNA]</scope>
    <source>
        <strain evidence="3 4">JCM 3272</strain>
    </source>
</reference>
<name>A0ABN3HX33_9ACTN</name>
<gene>
    <name evidence="3" type="ORF">GCM10010170_100800</name>
</gene>
<comment type="caution">
    <text evidence="3">The sequence shown here is derived from an EMBL/GenBank/DDBJ whole genome shotgun (WGS) entry which is preliminary data.</text>
</comment>
<dbReference type="InterPro" id="IPR002525">
    <property type="entry name" value="Transp_IS110-like_N"/>
</dbReference>
<protein>
    <submittedName>
        <fullName evidence="3">IS110 family transposase</fullName>
    </submittedName>
</protein>
<dbReference type="Pfam" id="PF02371">
    <property type="entry name" value="Transposase_20"/>
    <property type="match status" value="1"/>
</dbReference>
<proteinExistence type="predicted"/>
<accession>A0ABN3HX33</accession>
<dbReference type="Proteomes" id="UP001501444">
    <property type="component" value="Unassembled WGS sequence"/>
</dbReference>
<evidence type="ECO:0000313" key="4">
    <source>
        <dbReference type="Proteomes" id="UP001501444"/>
    </source>
</evidence>
<evidence type="ECO:0000313" key="3">
    <source>
        <dbReference type="EMBL" id="GAA2389246.1"/>
    </source>
</evidence>
<organism evidence="3 4">
    <name type="scientific">Dactylosporangium salmoneum</name>
    <dbReference type="NCBI Taxonomy" id="53361"/>
    <lineage>
        <taxon>Bacteria</taxon>
        <taxon>Bacillati</taxon>
        <taxon>Actinomycetota</taxon>
        <taxon>Actinomycetes</taxon>
        <taxon>Micromonosporales</taxon>
        <taxon>Micromonosporaceae</taxon>
        <taxon>Dactylosporangium</taxon>
    </lineage>
</organism>
<evidence type="ECO:0000259" key="2">
    <source>
        <dbReference type="Pfam" id="PF02371"/>
    </source>
</evidence>
<dbReference type="InterPro" id="IPR003346">
    <property type="entry name" value="Transposase_20"/>
</dbReference>
<dbReference type="PANTHER" id="PTHR33055">
    <property type="entry name" value="TRANSPOSASE FOR INSERTION SEQUENCE ELEMENT IS1111A"/>
    <property type="match status" value="1"/>
</dbReference>
<keyword evidence="4" id="KW-1185">Reference proteome</keyword>
<dbReference type="EMBL" id="BAAARV010000118">
    <property type="protein sequence ID" value="GAA2389246.1"/>
    <property type="molecule type" value="Genomic_DNA"/>
</dbReference>
<dbReference type="InterPro" id="IPR047650">
    <property type="entry name" value="Transpos_IS110"/>
</dbReference>